<name>A0A3A6PH85_9BACL</name>
<proteinExistence type="inferred from homology"/>
<dbReference type="Gene3D" id="3.40.640.10">
    <property type="entry name" value="Type I PLP-dependent aspartate aminotransferase-like (Major domain)"/>
    <property type="match status" value="1"/>
</dbReference>
<dbReference type="InterPro" id="IPR015424">
    <property type="entry name" value="PyrdxlP-dep_Trfase"/>
</dbReference>
<dbReference type="PANTHER" id="PTHR46577:SF1">
    <property type="entry name" value="HTH-TYPE TRANSCRIPTIONAL REGULATORY PROTEIN GABR"/>
    <property type="match status" value="1"/>
</dbReference>
<reference evidence="9 10" key="1">
    <citation type="submission" date="2018-09" db="EMBL/GenBank/DDBJ databases">
        <title>Paenibacillus aracenensis nov. sp. isolated from a cave in southern Spain.</title>
        <authorList>
            <person name="Jurado V."/>
            <person name="Gutierrez-Patricio S."/>
            <person name="Gonzalez-Pimentel J.L."/>
            <person name="Miller A.Z."/>
            <person name="Laiz L."/>
            <person name="Saiz-Jimenez C."/>
        </authorList>
    </citation>
    <scope>NUCLEOTIDE SEQUENCE [LARGE SCALE GENOMIC DNA]</scope>
    <source>
        <strain evidence="9 10">JCM 19203</strain>
    </source>
</reference>
<dbReference type="PRINTS" id="PR00035">
    <property type="entry name" value="HTHGNTR"/>
</dbReference>
<evidence type="ECO:0000313" key="9">
    <source>
        <dbReference type="EMBL" id="RJX41172.1"/>
    </source>
</evidence>
<dbReference type="EMBL" id="QXQB01000001">
    <property type="protein sequence ID" value="RJX41172.1"/>
    <property type="molecule type" value="Genomic_DNA"/>
</dbReference>
<dbReference type="Gene3D" id="1.10.10.10">
    <property type="entry name" value="Winged helix-like DNA-binding domain superfamily/Winged helix DNA-binding domain"/>
    <property type="match status" value="1"/>
</dbReference>
<dbReference type="CDD" id="cd00609">
    <property type="entry name" value="AAT_like"/>
    <property type="match status" value="1"/>
</dbReference>
<keyword evidence="6" id="KW-0238">DNA-binding</keyword>
<dbReference type="SUPFAM" id="SSF53383">
    <property type="entry name" value="PLP-dependent transferases"/>
    <property type="match status" value="1"/>
</dbReference>
<dbReference type="SMART" id="SM00345">
    <property type="entry name" value="HTH_GNTR"/>
    <property type="match status" value="1"/>
</dbReference>
<dbReference type="GO" id="GO:0003677">
    <property type="term" value="F:DNA binding"/>
    <property type="evidence" value="ECO:0007669"/>
    <property type="project" value="UniProtKB-KW"/>
</dbReference>
<organism evidence="9 10">
    <name type="scientific">Paenibacillus pinisoli</name>
    <dbReference type="NCBI Taxonomy" id="1276110"/>
    <lineage>
        <taxon>Bacteria</taxon>
        <taxon>Bacillati</taxon>
        <taxon>Bacillota</taxon>
        <taxon>Bacilli</taxon>
        <taxon>Bacillales</taxon>
        <taxon>Paenibacillaceae</taxon>
        <taxon>Paenibacillus</taxon>
    </lineage>
</organism>
<dbReference type="SUPFAM" id="SSF46785">
    <property type="entry name" value="Winged helix' DNA-binding domain"/>
    <property type="match status" value="1"/>
</dbReference>
<comment type="cofactor">
    <cofactor evidence="1">
        <name>pyridoxal 5'-phosphate</name>
        <dbReference type="ChEBI" id="CHEBI:597326"/>
    </cofactor>
</comment>
<gene>
    <name evidence="9" type="ORF">D3P09_04010</name>
</gene>
<keyword evidence="3 9" id="KW-0032">Aminotransferase</keyword>
<keyword evidence="9" id="KW-0808">Transferase</keyword>
<evidence type="ECO:0000256" key="4">
    <source>
        <dbReference type="ARBA" id="ARBA00022898"/>
    </source>
</evidence>
<comment type="similarity">
    <text evidence="2">In the C-terminal section; belongs to the class-I pyridoxal-phosphate-dependent aminotransferase family.</text>
</comment>
<dbReference type="RefSeq" id="WP_120107410.1">
    <property type="nucleotide sequence ID" value="NZ_QXQB01000001.1"/>
</dbReference>
<evidence type="ECO:0000256" key="2">
    <source>
        <dbReference type="ARBA" id="ARBA00005384"/>
    </source>
</evidence>
<dbReference type="GO" id="GO:0030170">
    <property type="term" value="F:pyridoxal phosphate binding"/>
    <property type="evidence" value="ECO:0007669"/>
    <property type="project" value="InterPro"/>
</dbReference>
<dbReference type="PANTHER" id="PTHR46577">
    <property type="entry name" value="HTH-TYPE TRANSCRIPTIONAL REGULATORY PROTEIN GABR"/>
    <property type="match status" value="1"/>
</dbReference>
<dbReference type="InterPro" id="IPR036388">
    <property type="entry name" value="WH-like_DNA-bd_sf"/>
</dbReference>
<evidence type="ECO:0000256" key="6">
    <source>
        <dbReference type="ARBA" id="ARBA00023125"/>
    </source>
</evidence>
<protein>
    <submittedName>
        <fullName evidence="9">PLP-dependent aminotransferase family protein</fullName>
    </submittedName>
</protein>
<evidence type="ECO:0000259" key="8">
    <source>
        <dbReference type="PROSITE" id="PS50949"/>
    </source>
</evidence>
<keyword evidence="4" id="KW-0663">Pyridoxal phosphate</keyword>
<evidence type="ECO:0000256" key="7">
    <source>
        <dbReference type="ARBA" id="ARBA00023163"/>
    </source>
</evidence>
<dbReference type="InterPro" id="IPR036390">
    <property type="entry name" value="WH_DNA-bd_sf"/>
</dbReference>
<sequence length="475" mass="53546">MLSITPLLEKKHRTPLYIQLYSYIRSGIEGGTLPAGEALPSIRQLAQHLGISKNTVESAYGQLVAEGYLQNRERAGYLILPLEQPHTPAPLRSKLSRKLAGRQEGPSPAILYDFHYGDIAFDRFPHSTWKTCVTEALAADHAKVLGYGERLGHPGLREEIAEYVYQSRGVICDADQIIISAGTQHLMSVLVQLLQLHREKIAMEEPGYSGVKSVLRNLGCSLIPVEVESDGIDLSSLGAAKDARLVYVTPSHQFPLGMVMPIQKRYRLLQWAAEHDSYILEDDYDSEFRYSSEPIPALKALDSHDRVIYMGTFSKSFLPSARLSYAILPYSLLDACSQRLSFISPSVSPLIQEAIWLFMKRRHFARHLRRMRRIYQSRHKALTDAIREVFGDKCGIIGDSSGMHLLLDMKGRQASELIPLAERFGCRVYPPEKHWNNPLDCPASYMMLGFGGLDERQLQEGVRQLGRAWLQDIVI</sequence>
<feature type="domain" description="HTH gntR-type" evidence="8">
    <location>
        <begin position="14"/>
        <end position="82"/>
    </location>
</feature>
<keyword evidence="5" id="KW-0805">Transcription regulation</keyword>
<dbReference type="GO" id="GO:0008483">
    <property type="term" value="F:transaminase activity"/>
    <property type="evidence" value="ECO:0007669"/>
    <property type="project" value="UniProtKB-KW"/>
</dbReference>
<dbReference type="OrthoDB" id="9808770at2"/>
<accession>A0A3A6PH85</accession>
<dbReference type="InterPro" id="IPR015421">
    <property type="entry name" value="PyrdxlP-dep_Trfase_major"/>
</dbReference>
<evidence type="ECO:0000313" key="10">
    <source>
        <dbReference type="Proteomes" id="UP000267798"/>
    </source>
</evidence>
<evidence type="ECO:0000256" key="1">
    <source>
        <dbReference type="ARBA" id="ARBA00001933"/>
    </source>
</evidence>
<dbReference type="Pfam" id="PF00155">
    <property type="entry name" value="Aminotran_1_2"/>
    <property type="match status" value="1"/>
</dbReference>
<dbReference type="InterPro" id="IPR004839">
    <property type="entry name" value="Aminotransferase_I/II_large"/>
</dbReference>
<evidence type="ECO:0000256" key="5">
    <source>
        <dbReference type="ARBA" id="ARBA00023015"/>
    </source>
</evidence>
<dbReference type="Pfam" id="PF00392">
    <property type="entry name" value="GntR"/>
    <property type="match status" value="1"/>
</dbReference>
<dbReference type="InterPro" id="IPR051446">
    <property type="entry name" value="HTH_trans_reg/aminotransferase"/>
</dbReference>
<dbReference type="AlphaFoldDB" id="A0A3A6PH85"/>
<dbReference type="PROSITE" id="PS50949">
    <property type="entry name" value="HTH_GNTR"/>
    <property type="match status" value="1"/>
</dbReference>
<dbReference type="Proteomes" id="UP000267798">
    <property type="component" value="Unassembled WGS sequence"/>
</dbReference>
<comment type="caution">
    <text evidence="9">The sequence shown here is derived from an EMBL/GenBank/DDBJ whole genome shotgun (WGS) entry which is preliminary data.</text>
</comment>
<dbReference type="InterPro" id="IPR000524">
    <property type="entry name" value="Tscrpt_reg_HTH_GntR"/>
</dbReference>
<keyword evidence="7" id="KW-0804">Transcription</keyword>
<keyword evidence="10" id="KW-1185">Reference proteome</keyword>
<dbReference type="GO" id="GO:0003700">
    <property type="term" value="F:DNA-binding transcription factor activity"/>
    <property type="evidence" value="ECO:0007669"/>
    <property type="project" value="InterPro"/>
</dbReference>
<dbReference type="CDD" id="cd07377">
    <property type="entry name" value="WHTH_GntR"/>
    <property type="match status" value="1"/>
</dbReference>
<evidence type="ECO:0000256" key="3">
    <source>
        <dbReference type="ARBA" id="ARBA00022576"/>
    </source>
</evidence>